<feature type="transmembrane region" description="Helical" evidence="1">
    <location>
        <begin position="35"/>
        <end position="61"/>
    </location>
</feature>
<dbReference type="EMBL" id="QLST01000019">
    <property type="protein sequence ID" value="RBA27462.1"/>
    <property type="molecule type" value="Genomic_DNA"/>
</dbReference>
<sequence length="71" mass="7647">MKKNVGNGDRFLRVILGVIALILGLSGAFDGTTKWVVLAIGLSMVLTSSFQFCPAYTLLGINTCKVKTKKK</sequence>
<keyword evidence="1" id="KW-0472">Membrane</keyword>
<evidence type="ECO:0000313" key="4">
    <source>
        <dbReference type="Proteomes" id="UP000253319"/>
    </source>
</evidence>
<keyword evidence="1" id="KW-1133">Transmembrane helix</keyword>
<reference evidence="3 4" key="1">
    <citation type="submission" date="2018-06" db="EMBL/GenBank/DDBJ databases">
        <title>Flavobacterium tibetense sp. nov., isolated from a wetland YonghuCo on Tibetan Plateau.</title>
        <authorList>
            <person name="Xing P."/>
            <person name="Phurbu D."/>
            <person name="Lu H."/>
        </authorList>
    </citation>
    <scope>NUCLEOTIDE SEQUENCE [LARGE SCALE GENOMIC DNA]</scope>
    <source>
        <strain evidence="3 4">YH5</strain>
    </source>
</reference>
<dbReference type="Pfam" id="PF11127">
    <property type="entry name" value="YgaP-like_TM"/>
    <property type="match status" value="1"/>
</dbReference>
<comment type="caution">
    <text evidence="3">The sequence shown here is derived from an EMBL/GenBank/DDBJ whole genome shotgun (WGS) entry which is preliminary data.</text>
</comment>
<organism evidence="3 4">
    <name type="scientific">Flavobacterium tibetense</name>
    <dbReference type="NCBI Taxonomy" id="2233533"/>
    <lineage>
        <taxon>Bacteria</taxon>
        <taxon>Pseudomonadati</taxon>
        <taxon>Bacteroidota</taxon>
        <taxon>Flavobacteriia</taxon>
        <taxon>Flavobacteriales</taxon>
        <taxon>Flavobacteriaceae</taxon>
        <taxon>Flavobacterium</taxon>
    </lineage>
</organism>
<feature type="transmembrane region" description="Helical" evidence="1">
    <location>
        <begin position="12"/>
        <end position="29"/>
    </location>
</feature>
<dbReference type="AlphaFoldDB" id="A0A365NZ39"/>
<name>A0A365NZ39_9FLAO</name>
<dbReference type="InterPro" id="IPR021309">
    <property type="entry name" value="YgaP-like_TM"/>
</dbReference>
<dbReference type="RefSeq" id="WP_113989911.1">
    <property type="nucleotide sequence ID" value="NZ_QLST01000019.1"/>
</dbReference>
<dbReference type="Proteomes" id="UP000253319">
    <property type="component" value="Unassembled WGS sequence"/>
</dbReference>
<feature type="domain" description="Inner membrane protein YgaP-like transmembrane" evidence="2">
    <location>
        <begin position="1"/>
        <end position="67"/>
    </location>
</feature>
<evidence type="ECO:0000259" key="2">
    <source>
        <dbReference type="Pfam" id="PF11127"/>
    </source>
</evidence>
<gene>
    <name evidence="3" type="ORF">DPN68_12125</name>
</gene>
<dbReference type="OrthoDB" id="9804804at2"/>
<keyword evidence="1" id="KW-0812">Transmembrane</keyword>
<evidence type="ECO:0000313" key="3">
    <source>
        <dbReference type="EMBL" id="RBA27462.1"/>
    </source>
</evidence>
<keyword evidence="4" id="KW-1185">Reference proteome</keyword>
<protein>
    <submittedName>
        <fullName evidence="3">DUF2892 domain-containing protein</fullName>
    </submittedName>
</protein>
<proteinExistence type="predicted"/>
<evidence type="ECO:0000256" key="1">
    <source>
        <dbReference type="SAM" id="Phobius"/>
    </source>
</evidence>
<accession>A0A365NZ39</accession>